<keyword evidence="2" id="KW-1003">Cell membrane</keyword>
<feature type="transmembrane region" description="Helical" evidence="8">
    <location>
        <begin position="270"/>
        <end position="291"/>
    </location>
</feature>
<evidence type="ECO:0008006" key="11">
    <source>
        <dbReference type="Google" id="ProtNLM"/>
    </source>
</evidence>
<dbReference type="EMBL" id="OBMI01000002">
    <property type="protein sequence ID" value="SOB86651.1"/>
    <property type="molecule type" value="Genomic_DNA"/>
</dbReference>
<feature type="transmembrane region" description="Helical" evidence="8">
    <location>
        <begin position="12"/>
        <end position="31"/>
    </location>
</feature>
<evidence type="ECO:0000256" key="1">
    <source>
        <dbReference type="ARBA" id="ARBA00004651"/>
    </source>
</evidence>
<feature type="transmembrane region" description="Helical" evidence="8">
    <location>
        <begin position="341"/>
        <end position="366"/>
    </location>
</feature>
<dbReference type="InterPro" id="IPR018584">
    <property type="entry name" value="GT87"/>
</dbReference>
<comment type="subcellular location">
    <subcellularLocation>
        <location evidence="1">Cell membrane</location>
        <topology evidence="1">Multi-pass membrane protein</topology>
    </subcellularLocation>
</comment>
<feature type="transmembrane region" description="Helical" evidence="8">
    <location>
        <begin position="175"/>
        <end position="194"/>
    </location>
</feature>
<accession>A0A285QXU9</accession>
<evidence type="ECO:0000313" key="10">
    <source>
        <dbReference type="Proteomes" id="UP000219494"/>
    </source>
</evidence>
<name>A0A285QXU9_9SPHN</name>
<sequence length="393" mass="41806">MRGRLLTADRLGAIALGWCIAALAYLVQHLAGQARVGWTDGVDRPFGEDFINFWSAARLAASGAVAAIYEIEAFHAFQVGVVGAPIDLYHYSYPPTLLLLTAPFALFPYPLAWALWQGLGWLAFARALRRWLPRGWLLLALAWPAVLVNAVSGQAGAWIAAIIGWGLILLPRRPLLAGLVFSLLTVKPQLFWLLPVALLAGREWRALAGVAIGAAGLITLATLCFGVDSWAAYAEQAALLKRVILEDGTGVWHRMVSVFVLVRHGGGSVASAYAAQALVSIAVAALVALAWHRRVAAKECVLTLGLIAGSLYVSDYDCVLLAFSAAWLWSRGAVQRGWVVLLAAIPLVAAPVALASGTALGAMLLWPVLLAMGRAGLLGASRPDRPRPVHATA</sequence>
<dbReference type="GO" id="GO:0005886">
    <property type="term" value="C:plasma membrane"/>
    <property type="evidence" value="ECO:0007669"/>
    <property type="project" value="UniProtKB-SubCell"/>
</dbReference>
<keyword evidence="5 8" id="KW-1133">Transmembrane helix</keyword>
<feature type="transmembrane region" description="Helical" evidence="8">
    <location>
        <begin position="136"/>
        <end position="169"/>
    </location>
</feature>
<keyword evidence="3" id="KW-0808">Transferase</keyword>
<keyword evidence="6 8" id="KW-0472">Membrane</keyword>
<protein>
    <recommendedName>
        <fullName evidence="11">DUF2029 domain-containing protein</fullName>
    </recommendedName>
</protein>
<dbReference type="Proteomes" id="UP000219494">
    <property type="component" value="Unassembled WGS sequence"/>
</dbReference>
<reference evidence="9 10" key="1">
    <citation type="submission" date="2017-07" db="EMBL/GenBank/DDBJ databases">
        <authorList>
            <person name="Sun Z.S."/>
            <person name="Albrecht U."/>
            <person name="Echele G."/>
            <person name="Lee C.C."/>
        </authorList>
    </citation>
    <scope>NUCLEOTIDE SEQUENCE [LARGE SCALE GENOMIC DNA]</scope>
    <source>
        <strain evidence="9 10">CGMCC 1.12672</strain>
    </source>
</reference>
<feature type="transmembrane region" description="Helical" evidence="8">
    <location>
        <begin position="206"/>
        <end position="233"/>
    </location>
</feature>
<dbReference type="Pfam" id="PF09594">
    <property type="entry name" value="GT87"/>
    <property type="match status" value="1"/>
</dbReference>
<evidence type="ECO:0000256" key="3">
    <source>
        <dbReference type="ARBA" id="ARBA00022679"/>
    </source>
</evidence>
<proteinExistence type="inferred from homology"/>
<evidence type="ECO:0000256" key="5">
    <source>
        <dbReference type="ARBA" id="ARBA00022989"/>
    </source>
</evidence>
<evidence type="ECO:0000256" key="8">
    <source>
        <dbReference type="SAM" id="Phobius"/>
    </source>
</evidence>
<evidence type="ECO:0000256" key="4">
    <source>
        <dbReference type="ARBA" id="ARBA00022692"/>
    </source>
</evidence>
<evidence type="ECO:0000256" key="2">
    <source>
        <dbReference type="ARBA" id="ARBA00022475"/>
    </source>
</evidence>
<evidence type="ECO:0000256" key="6">
    <source>
        <dbReference type="ARBA" id="ARBA00023136"/>
    </source>
</evidence>
<dbReference type="GO" id="GO:0016758">
    <property type="term" value="F:hexosyltransferase activity"/>
    <property type="evidence" value="ECO:0007669"/>
    <property type="project" value="InterPro"/>
</dbReference>
<keyword evidence="10" id="KW-1185">Reference proteome</keyword>
<keyword evidence="4 8" id="KW-0812">Transmembrane</keyword>
<evidence type="ECO:0000313" key="9">
    <source>
        <dbReference type="EMBL" id="SOB86651.1"/>
    </source>
</evidence>
<dbReference type="OrthoDB" id="7679563at2"/>
<dbReference type="AlphaFoldDB" id="A0A285QXU9"/>
<gene>
    <name evidence="9" type="ORF">SAMN06297144_1758</name>
</gene>
<evidence type="ECO:0000256" key="7">
    <source>
        <dbReference type="ARBA" id="ARBA00024033"/>
    </source>
</evidence>
<dbReference type="RefSeq" id="WP_097063650.1">
    <property type="nucleotide sequence ID" value="NZ_OBMI01000002.1"/>
</dbReference>
<organism evidence="9 10">
    <name type="scientific">Sphingomonas guangdongensis</name>
    <dbReference type="NCBI Taxonomy" id="1141890"/>
    <lineage>
        <taxon>Bacteria</taxon>
        <taxon>Pseudomonadati</taxon>
        <taxon>Pseudomonadota</taxon>
        <taxon>Alphaproteobacteria</taxon>
        <taxon>Sphingomonadales</taxon>
        <taxon>Sphingomonadaceae</taxon>
        <taxon>Sphingomonas</taxon>
    </lineage>
</organism>
<feature type="transmembrane region" description="Helical" evidence="8">
    <location>
        <begin position="97"/>
        <end position="124"/>
    </location>
</feature>
<comment type="similarity">
    <text evidence="7">Belongs to the glycosyltransferase 87 family.</text>
</comment>